<gene>
    <name evidence="2" type="ORF">H257_15434</name>
</gene>
<name>W4FP83_APHAT</name>
<reference evidence="2" key="1">
    <citation type="submission" date="2013-12" db="EMBL/GenBank/DDBJ databases">
        <title>The Genome Sequence of Aphanomyces astaci APO3.</title>
        <authorList>
            <consortium name="The Broad Institute Genomics Platform"/>
            <person name="Russ C."/>
            <person name="Tyler B."/>
            <person name="van West P."/>
            <person name="Dieguez-Uribeondo J."/>
            <person name="Young S.K."/>
            <person name="Zeng Q."/>
            <person name="Gargeya S."/>
            <person name="Fitzgerald M."/>
            <person name="Abouelleil A."/>
            <person name="Alvarado L."/>
            <person name="Chapman S.B."/>
            <person name="Gainer-Dewar J."/>
            <person name="Goldberg J."/>
            <person name="Griggs A."/>
            <person name="Gujja S."/>
            <person name="Hansen M."/>
            <person name="Howarth C."/>
            <person name="Imamovic A."/>
            <person name="Ireland A."/>
            <person name="Larimer J."/>
            <person name="McCowan C."/>
            <person name="Murphy C."/>
            <person name="Pearson M."/>
            <person name="Poon T.W."/>
            <person name="Priest M."/>
            <person name="Roberts A."/>
            <person name="Saif S."/>
            <person name="Shea T."/>
            <person name="Sykes S."/>
            <person name="Wortman J."/>
            <person name="Nusbaum C."/>
            <person name="Birren B."/>
        </authorList>
    </citation>
    <scope>NUCLEOTIDE SEQUENCE [LARGE SCALE GENOMIC DNA]</scope>
    <source>
        <strain evidence="2">APO3</strain>
    </source>
</reference>
<accession>W4FP83</accession>
<dbReference type="RefSeq" id="XP_009841849.1">
    <property type="nucleotide sequence ID" value="XM_009843547.1"/>
</dbReference>
<evidence type="ECO:0000313" key="2">
    <source>
        <dbReference type="EMBL" id="ETV68624.1"/>
    </source>
</evidence>
<organism evidence="2">
    <name type="scientific">Aphanomyces astaci</name>
    <name type="common">Crayfish plague agent</name>
    <dbReference type="NCBI Taxonomy" id="112090"/>
    <lineage>
        <taxon>Eukaryota</taxon>
        <taxon>Sar</taxon>
        <taxon>Stramenopiles</taxon>
        <taxon>Oomycota</taxon>
        <taxon>Saprolegniomycetes</taxon>
        <taxon>Saprolegniales</taxon>
        <taxon>Verrucalvaceae</taxon>
        <taxon>Aphanomyces</taxon>
    </lineage>
</organism>
<dbReference type="GeneID" id="20817430"/>
<proteinExistence type="predicted"/>
<evidence type="ECO:0000256" key="1">
    <source>
        <dbReference type="SAM" id="MobiDB-lite"/>
    </source>
</evidence>
<dbReference type="AlphaFoldDB" id="W4FP83"/>
<evidence type="ECO:0008006" key="3">
    <source>
        <dbReference type="Google" id="ProtNLM"/>
    </source>
</evidence>
<feature type="region of interest" description="Disordered" evidence="1">
    <location>
        <begin position="24"/>
        <end position="43"/>
    </location>
</feature>
<protein>
    <recommendedName>
        <fullName evidence="3">DDE-1 domain-containing protein</fullName>
    </recommendedName>
</protein>
<sequence>MIAQKLHAVAIAIDTIVQQQTMLQQSRSKARKRNTGNSGAKAVIPDPHLRELWVLTPITATTAERKRIAMIDRAIRAWDMISEDEVRASFVKALPEEIQI</sequence>
<dbReference type="EMBL" id="KI913183">
    <property type="protein sequence ID" value="ETV68624.1"/>
    <property type="molecule type" value="Genomic_DNA"/>
</dbReference>
<dbReference type="VEuPathDB" id="FungiDB:H257_15434"/>